<name>A0ABS4REX4_9BACI</name>
<keyword evidence="2" id="KW-1185">Reference proteome</keyword>
<dbReference type="InterPro" id="IPR025547">
    <property type="entry name" value="YtzH"/>
</dbReference>
<protein>
    <recommendedName>
        <fullName evidence="3">YtzH-like protein</fullName>
    </recommendedName>
</protein>
<accession>A0ABS4REX4</accession>
<dbReference type="RefSeq" id="WP_066396887.1">
    <property type="nucleotide sequence ID" value="NZ_JAGIKZ010000009.1"/>
</dbReference>
<reference evidence="1 2" key="1">
    <citation type="submission" date="2021-03" db="EMBL/GenBank/DDBJ databases">
        <title>Genomic Encyclopedia of Type Strains, Phase IV (KMG-IV): sequencing the most valuable type-strain genomes for metagenomic binning, comparative biology and taxonomic classification.</title>
        <authorList>
            <person name="Goeker M."/>
        </authorList>
    </citation>
    <scope>NUCLEOTIDE SEQUENCE [LARGE SCALE GENOMIC DNA]</scope>
    <source>
        <strain evidence="1 2">DSM 26675</strain>
    </source>
</reference>
<organism evidence="1 2">
    <name type="scientific">Cytobacillus eiseniae</name>
    <dbReference type="NCBI Taxonomy" id="762947"/>
    <lineage>
        <taxon>Bacteria</taxon>
        <taxon>Bacillati</taxon>
        <taxon>Bacillota</taxon>
        <taxon>Bacilli</taxon>
        <taxon>Bacillales</taxon>
        <taxon>Bacillaceae</taxon>
        <taxon>Cytobacillus</taxon>
    </lineage>
</organism>
<dbReference type="EMBL" id="JAGIKZ010000009">
    <property type="protein sequence ID" value="MBP2241458.1"/>
    <property type="molecule type" value="Genomic_DNA"/>
</dbReference>
<evidence type="ECO:0000313" key="2">
    <source>
        <dbReference type="Proteomes" id="UP001519293"/>
    </source>
</evidence>
<comment type="caution">
    <text evidence="1">The sequence shown here is derived from an EMBL/GenBank/DDBJ whole genome shotgun (WGS) entry which is preliminary data.</text>
</comment>
<sequence length="92" mass="10508">MPISQQDQLNLLKDILSNHQTDCCGSVSECEQLERLVKSLLMNPTIDSQAKAVLEEIYYYSQSGVNATHLDNHIELHQNELSSWVNDINQYT</sequence>
<evidence type="ECO:0008006" key="3">
    <source>
        <dbReference type="Google" id="ProtNLM"/>
    </source>
</evidence>
<evidence type="ECO:0000313" key="1">
    <source>
        <dbReference type="EMBL" id="MBP2241458.1"/>
    </source>
</evidence>
<proteinExistence type="predicted"/>
<gene>
    <name evidence="1" type="ORF">J2Z40_002021</name>
</gene>
<dbReference type="Pfam" id="PF14165">
    <property type="entry name" value="YtzH"/>
    <property type="match status" value="1"/>
</dbReference>
<dbReference type="Proteomes" id="UP001519293">
    <property type="component" value="Unassembled WGS sequence"/>
</dbReference>